<dbReference type="RefSeq" id="WP_003617612.1">
    <property type="nucleotide sequence ID" value="NZ_BJLK01000005.1"/>
</dbReference>
<dbReference type="Proteomes" id="UP001200334">
    <property type="component" value="Unassembled WGS sequence"/>
</dbReference>
<dbReference type="AlphaFoldDB" id="A0A061CIN7"/>
<proteinExistence type="predicted"/>
<protein>
    <submittedName>
        <fullName evidence="2">DUF2929 family protein</fullName>
    </submittedName>
    <submittedName>
        <fullName evidence="3">YjzD family protein</fullName>
    </submittedName>
</protein>
<reference evidence="3 4" key="2">
    <citation type="submission" date="2021-12" db="EMBL/GenBank/DDBJ databases">
        <title>Antimicrobial susceptibility of Lactobacillus delbrueckii subsp. lactis obtained from milk products and other habitats.</title>
        <authorList>
            <person name="Shani N."/>
        </authorList>
    </citation>
    <scope>NUCLEOTIDE SEQUENCE [LARGE SCALE GENOMIC DNA]</scope>
    <source>
        <strain evidence="3 4">FAM 21755</strain>
    </source>
</reference>
<feature type="transmembrane region" description="Helical" evidence="1">
    <location>
        <begin position="7"/>
        <end position="26"/>
    </location>
</feature>
<gene>
    <name evidence="2" type="ORF">DQL93_07165</name>
    <name evidence="3" type="ORF">LOB85_03070</name>
</gene>
<dbReference type="Pfam" id="PF11151">
    <property type="entry name" value="DUF2929"/>
    <property type="match status" value="1"/>
</dbReference>
<sequence length="66" mass="7251">MGRYIVCIVWGMIFTFIIGFIGAPLTQSTYNPVTLLIVGAVFGLLFSLIIPKITAKSYNDDSAYSK</sequence>
<dbReference type="EMBL" id="JAJNUY010000008">
    <property type="protein sequence ID" value="MCD5563140.1"/>
    <property type="molecule type" value="Genomic_DNA"/>
</dbReference>
<keyword evidence="1" id="KW-1133">Transmembrane helix</keyword>
<dbReference type="InterPro" id="IPR021324">
    <property type="entry name" value="DUF2929"/>
</dbReference>
<name>A0A061CIN7_LACDL</name>
<accession>A0A061CIN7</accession>
<keyword evidence="1" id="KW-0472">Membrane</keyword>
<evidence type="ECO:0000256" key="1">
    <source>
        <dbReference type="SAM" id="Phobius"/>
    </source>
</evidence>
<evidence type="ECO:0000313" key="2">
    <source>
        <dbReference type="EMBL" id="AZA16297.1"/>
    </source>
</evidence>
<keyword evidence="1" id="KW-0812">Transmembrane</keyword>
<organism evidence="2">
    <name type="scientific">Lactobacillus delbrueckii subsp. lactis</name>
    <dbReference type="NCBI Taxonomy" id="29397"/>
    <lineage>
        <taxon>Bacteria</taxon>
        <taxon>Bacillati</taxon>
        <taxon>Bacillota</taxon>
        <taxon>Bacilli</taxon>
        <taxon>Lactobacillales</taxon>
        <taxon>Lactobacillaceae</taxon>
        <taxon>Lactobacillus</taxon>
    </lineage>
</organism>
<dbReference type="EMBL" id="CP031023">
    <property type="protein sequence ID" value="AZA16297.1"/>
    <property type="molecule type" value="Genomic_DNA"/>
</dbReference>
<evidence type="ECO:0000313" key="4">
    <source>
        <dbReference type="Proteomes" id="UP001200334"/>
    </source>
</evidence>
<dbReference type="OrthoDB" id="2300224at2"/>
<reference evidence="2" key="1">
    <citation type="submission" date="2018-07" db="EMBL/GenBank/DDBJ databases">
        <authorList>
            <person name="Somerville V."/>
        </authorList>
    </citation>
    <scope>NUCLEOTIDE SEQUENCE</scope>
    <source>
        <strain evidence="2">NWC_2_2</strain>
    </source>
</reference>
<evidence type="ECO:0000313" key="3">
    <source>
        <dbReference type="EMBL" id="MCD5563140.1"/>
    </source>
</evidence>
<feature type="transmembrane region" description="Helical" evidence="1">
    <location>
        <begin position="32"/>
        <end position="50"/>
    </location>
</feature>